<sequence length="509" mass="58879">MTIKMMTRISSKVSLGYMLVLILAASKLALSTLEPIIGTSKIASGDGITHGSNYRYSGLGEAEMGQGKEYWHDQNAQKKIGRRLSGDRAKIDSMNSDWQKVTWKVVTLIWAYDKQDHISGPVKDLERIHDHLLTKSEEVASALSIPVSKDGSQGSSRVPARMPQSFRYRPHILTKDMENITPFSLEHTWFELEKMVIEPHGILHDDKNQFKVGLLESMLMIGNYIAKYQLMPVGFLEGIQLFRPKVLSELLQFYLKRKQWNSERLLDDFDWNTVVPTLECLTRHKMVEPFHRPIRALDHQGKKLVVNDSLKTFMEVLKEKTQKGFDDEFIEIVESFFGGNLSEDVLSSTESIDIGPDDKEINTIEDQRPSSALQYAMKQVENPPNVSEGEKFKNQFVFSCSLIEYFKNFDRDTIAKMSQGGIDLTAFNRKYTFIHDTFRMIRTTAQTWHMMRFKYMQLIMDQDQDEEMRAWIKRFTKIMFGESKTNEIQSLLEKLTKSKLKASEMKFKL</sequence>
<keyword evidence="3" id="KW-1185">Reference proteome</keyword>
<dbReference type="EMBL" id="VSWC01000015">
    <property type="protein sequence ID" value="KAA1113516.1"/>
    <property type="molecule type" value="Genomic_DNA"/>
</dbReference>
<dbReference type="AlphaFoldDB" id="A0A5B0QJZ2"/>
<name>A0A5B0QJZ2_PUCGR</name>
<reference evidence="2 3" key="1">
    <citation type="submission" date="2019-05" db="EMBL/GenBank/DDBJ databases">
        <title>Emergence of the Ug99 lineage of the wheat stem rust pathogen through somatic hybridization.</title>
        <authorList>
            <person name="Li F."/>
            <person name="Upadhyaya N.M."/>
            <person name="Sperschneider J."/>
            <person name="Matny O."/>
            <person name="Nguyen-Phuc H."/>
            <person name="Mago R."/>
            <person name="Raley C."/>
            <person name="Miller M.E."/>
            <person name="Silverstein K.A.T."/>
            <person name="Henningsen E."/>
            <person name="Hirsch C.D."/>
            <person name="Visser B."/>
            <person name="Pretorius Z.A."/>
            <person name="Steffenson B.J."/>
            <person name="Schwessinger B."/>
            <person name="Dodds P.N."/>
            <person name="Figueroa M."/>
        </authorList>
    </citation>
    <scope>NUCLEOTIDE SEQUENCE [LARGE SCALE GENOMIC DNA]</scope>
    <source>
        <strain evidence="2">21-0</strain>
    </source>
</reference>
<evidence type="ECO:0000313" key="3">
    <source>
        <dbReference type="Proteomes" id="UP000324748"/>
    </source>
</evidence>
<feature type="chain" id="PRO_5023072407" evidence="1">
    <location>
        <begin position="32"/>
        <end position="509"/>
    </location>
</feature>
<comment type="caution">
    <text evidence="2">The sequence shown here is derived from an EMBL/GenBank/DDBJ whole genome shotgun (WGS) entry which is preliminary data.</text>
</comment>
<evidence type="ECO:0000313" key="2">
    <source>
        <dbReference type="EMBL" id="KAA1113516.1"/>
    </source>
</evidence>
<gene>
    <name evidence="2" type="ORF">PGT21_032892</name>
</gene>
<organism evidence="2 3">
    <name type="scientific">Puccinia graminis f. sp. tritici</name>
    <dbReference type="NCBI Taxonomy" id="56615"/>
    <lineage>
        <taxon>Eukaryota</taxon>
        <taxon>Fungi</taxon>
        <taxon>Dikarya</taxon>
        <taxon>Basidiomycota</taxon>
        <taxon>Pucciniomycotina</taxon>
        <taxon>Pucciniomycetes</taxon>
        <taxon>Pucciniales</taxon>
        <taxon>Pucciniaceae</taxon>
        <taxon>Puccinia</taxon>
    </lineage>
</organism>
<dbReference type="OrthoDB" id="10574854at2759"/>
<accession>A0A5B0QJZ2</accession>
<evidence type="ECO:0000256" key="1">
    <source>
        <dbReference type="SAM" id="SignalP"/>
    </source>
</evidence>
<protein>
    <submittedName>
        <fullName evidence="2">Uncharacterized protein</fullName>
    </submittedName>
</protein>
<dbReference type="Proteomes" id="UP000324748">
    <property type="component" value="Unassembled WGS sequence"/>
</dbReference>
<keyword evidence="1" id="KW-0732">Signal</keyword>
<proteinExistence type="predicted"/>
<feature type="signal peptide" evidence="1">
    <location>
        <begin position="1"/>
        <end position="31"/>
    </location>
</feature>